<name>A0A438E363_VITVI</name>
<dbReference type="EMBL" id="QGNW01000069">
    <property type="protein sequence ID" value="RVX02565.1"/>
    <property type="molecule type" value="Genomic_DNA"/>
</dbReference>
<dbReference type="GO" id="GO:0046983">
    <property type="term" value="F:protein dimerization activity"/>
    <property type="evidence" value="ECO:0007669"/>
    <property type="project" value="InterPro"/>
</dbReference>
<evidence type="ECO:0000256" key="3">
    <source>
        <dbReference type="ARBA" id="ARBA00023125"/>
    </source>
</evidence>
<dbReference type="InterPro" id="IPR002100">
    <property type="entry name" value="TF_MADSbox"/>
</dbReference>
<dbReference type="PRINTS" id="PR00404">
    <property type="entry name" value="MADSDOMAIN"/>
</dbReference>
<dbReference type="InterPro" id="IPR033896">
    <property type="entry name" value="MEF2-like_N"/>
</dbReference>
<keyword evidence="5" id="KW-0539">Nucleus</keyword>
<keyword evidence="3" id="KW-0238">DNA-binding</keyword>
<dbReference type="EMBL" id="QGNW01001413">
    <property type="protein sequence ID" value="RVW42148.1"/>
    <property type="molecule type" value="Genomic_DNA"/>
</dbReference>
<evidence type="ECO:0000313" key="9">
    <source>
        <dbReference type="EMBL" id="RVW42148.1"/>
    </source>
</evidence>
<comment type="subcellular location">
    <subcellularLocation>
        <location evidence="1">Nucleus</location>
    </subcellularLocation>
</comment>
<organism evidence="9 11">
    <name type="scientific">Vitis vinifera</name>
    <name type="common">Grape</name>
    <dbReference type="NCBI Taxonomy" id="29760"/>
    <lineage>
        <taxon>Eukaryota</taxon>
        <taxon>Viridiplantae</taxon>
        <taxon>Streptophyta</taxon>
        <taxon>Embryophyta</taxon>
        <taxon>Tracheophyta</taxon>
        <taxon>Spermatophyta</taxon>
        <taxon>Magnoliopsida</taxon>
        <taxon>eudicotyledons</taxon>
        <taxon>Gunneridae</taxon>
        <taxon>Pentapetalae</taxon>
        <taxon>rosids</taxon>
        <taxon>Vitales</taxon>
        <taxon>Vitaceae</taxon>
        <taxon>Viteae</taxon>
        <taxon>Vitis</taxon>
    </lineage>
</organism>
<feature type="coiled-coil region" evidence="6">
    <location>
        <begin position="78"/>
        <end position="164"/>
    </location>
</feature>
<dbReference type="Pfam" id="PF00319">
    <property type="entry name" value="SRF-TF"/>
    <property type="match status" value="1"/>
</dbReference>
<proteinExistence type="predicted"/>
<dbReference type="PROSITE" id="PS51297">
    <property type="entry name" value="K_BOX"/>
    <property type="match status" value="1"/>
</dbReference>
<dbReference type="InterPro" id="IPR050142">
    <property type="entry name" value="MADS-box/MEF2_TF"/>
</dbReference>
<dbReference type="AlphaFoldDB" id="A0A438E363"/>
<sequence>MGRGKIAIRRIENNTNRQVTFSKRRGGLFKKAHELSVLCDAQIGLIIFSSTGKLSEYCSLPSSMEQIIRRYQRVTGTHISKQDNREQLHNEITRMRNETHNLQLSLQRYTGDDLSSIQFKDLEELEQQLEHSIKKVRARKYQLLQQQIDNLQRKAKMLEDENEQICHWIQEKQQVAAMEQQQLGIELKPVEEQQVMEQFPFSGEEQPNSVLQLATLSPHFYPYRLQPTHPNLQDLTLQYPGFGSIGTTPTIGDKATTAAMRGGAKP</sequence>
<dbReference type="PANTHER" id="PTHR48019">
    <property type="entry name" value="SERUM RESPONSE FACTOR HOMOLOG"/>
    <property type="match status" value="1"/>
</dbReference>
<evidence type="ECO:0000259" key="8">
    <source>
        <dbReference type="PROSITE" id="PS51297"/>
    </source>
</evidence>
<evidence type="ECO:0000256" key="6">
    <source>
        <dbReference type="SAM" id="Coils"/>
    </source>
</evidence>
<dbReference type="GO" id="GO:0045944">
    <property type="term" value="P:positive regulation of transcription by RNA polymerase II"/>
    <property type="evidence" value="ECO:0007669"/>
    <property type="project" value="InterPro"/>
</dbReference>
<accession>A0A438E363</accession>
<evidence type="ECO:0000313" key="10">
    <source>
        <dbReference type="EMBL" id="RVX02565.1"/>
    </source>
</evidence>
<evidence type="ECO:0000256" key="1">
    <source>
        <dbReference type="ARBA" id="ARBA00004123"/>
    </source>
</evidence>
<dbReference type="GO" id="GO:0005634">
    <property type="term" value="C:nucleus"/>
    <property type="evidence" value="ECO:0007669"/>
    <property type="project" value="UniProtKB-SubCell"/>
</dbReference>
<evidence type="ECO:0000256" key="4">
    <source>
        <dbReference type="ARBA" id="ARBA00023163"/>
    </source>
</evidence>
<protein>
    <submittedName>
        <fullName evidence="9">MADS-box protein FBP24</fullName>
    </submittedName>
</protein>
<keyword evidence="4" id="KW-0804">Transcription</keyword>
<evidence type="ECO:0000256" key="5">
    <source>
        <dbReference type="ARBA" id="ARBA00023242"/>
    </source>
</evidence>
<dbReference type="PROSITE" id="PS00350">
    <property type="entry name" value="MADS_BOX_1"/>
    <property type="match status" value="1"/>
</dbReference>
<dbReference type="Gene3D" id="3.40.1810.10">
    <property type="entry name" value="Transcription factor, MADS-box"/>
    <property type="match status" value="1"/>
</dbReference>
<dbReference type="InterPro" id="IPR036879">
    <property type="entry name" value="TF_MADSbox_sf"/>
</dbReference>
<keyword evidence="2" id="KW-0805">Transcription regulation</keyword>
<feature type="domain" description="MADS-box" evidence="7">
    <location>
        <begin position="1"/>
        <end position="61"/>
    </location>
</feature>
<evidence type="ECO:0000256" key="2">
    <source>
        <dbReference type="ARBA" id="ARBA00023015"/>
    </source>
</evidence>
<gene>
    <name evidence="9" type="primary">FBP24_0</name>
    <name evidence="10" type="synonym">FBP24_6</name>
    <name evidence="10" type="ORF">CK203_016360</name>
    <name evidence="9" type="ORF">CK203_100528</name>
</gene>
<evidence type="ECO:0000259" key="7">
    <source>
        <dbReference type="PROSITE" id="PS50066"/>
    </source>
</evidence>
<dbReference type="PROSITE" id="PS50066">
    <property type="entry name" value="MADS_BOX_2"/>
    <property type="match status" value="1"/>
</dbReference>
<keyword evidence="6" id="KW-0175">Coiled coil</keyword>
<dbReference type="Pfam" id="PF01486">
    <property type="entry name" value="K-box"/>
    <property type="match status" value="1"/>
</dbReference>
<evidence type="ECO:0000313" key="11">
    <source>
        <dbReference type="Proteomes" id="UP000288805"/>
    </source>
</evidence>
<dbReference type="Proteomes" id="UP000288805">
    <property type="component" value="Unassembled WGS sequence"/>
</dbReference>
<reference evidence="9 11" key="1">
    <citation type="journal article" date="2018" name="PLoS Genet.">
        <title>Population sequencing reveals clonal diversity and ancestral inbreeding in the grapevine cultivar Chardonnay.</title>
        <authorList>
            <person name="Roach M.J."/>
            <person name="Johnson D.L."/>
            <person name="Bohlmann J."/>
            <person name="van Vuuren H.J."/>
            <person name="Jones S.J."/>
            <person name="Pretorius I.S."/>
            <person name="Schmidt S.A."/>
            <person name="Borneman A.R."/>
        </authorList>
    </citation>
    <scope>NUCLEOTIDE SEQUENCE [LARGE SCALE GENOMIC DNA]</scope>
    <source>
        <strain evidence="11">cv. Chardonnay</strain>
        <strain evidence="9">I10V1</strain>
        <tissue evidence="9">Leaf</tissue>
    </source>
</reference>
<dbReference type="GO" id="GO:0003700">
    <property type="term" value="F:DNA-binding transcription factor activity"/>
    <property type="evidence" value="ECO:0007669"/>
    <property type="project" value="InterPro"/>
</dbReference>
<dbReference type="SUPFAM" id="SSF55455">
    <property type="entry name" value="SRF-like"/>
    <property type="match status" value="1"/>
</dbReference>
<dbReference type="GO" id="GO:0000977">
    <property type="term" value="F:RNA polymerase II transcription regulatory region sequence-specific DNA binding"/>
    <property type="evidence" value="ECO:0007669"/>
    <property type="project" value="InterPro"/>
</dbReference>
<comment type="caution">
    <text evidence="9">The sequence shown here is derived from an EMBL/GenBank/DDBJ whole genome shotgun (WGS) entry which is preliminary data.</text>
</comment>
<dbReference type="InterPro" id="IPR002487">
    <property type="entry name" value="TF_Kbox"/>
</dbReference>
<dbReference type="OrthoDB" id="1898716at2759"/>
<dbReference type="CDD" id="cd00265">
    <property type="entry name" value="MADS_MEF2_like"/>
    <property type="match status" value="1"/>
</dbReference>
<feature type="domain" description="K-box" evidence="8">
    <location>
        <begin position="85"/>
        <end position="175"/>
    </location>
</feature>
<dbReference type="SMART" id="SM00432">
    <property type="entry name" value="MADS"/>
    <property type="match status" value="1"/>
</dbReference>